<keyword evidence="6 10" id="KW-0521">NADP</keyword>
<evidence type="ECO:0000256" key="6">
    <source>
        <dbReference type="ARBA" id="ARBA00022857"/>
    </source>
</evidence>
<evidence type="ECO:0000256" key="9">
    <source>
        <dbReference type="ARBA" id="ARBA00048793"/>
    </source>
</evidence>
<evidence type="ECO:0000259" key="12">
    <source>
        <dbReference type="Pfam" id="PF08546"/>
    </source>
</evidence>
<evidence type="ECO:0000313" key="13">
    <source>
        <dbReference type="EMBL" id="MBR0799339.1"/>
    </source>
</evidence>
<dbReference type="NCBIfam" id="NF005091">
    <property type="entry name" value="PRK06522.2-2"/>
    <property type="match status" value="1"/>
</dbReference>
<keyword evidence="14" id="KW-1185">Reference proteome</keyword>
<dbReference type="EMBL" id="JAFCJH010000037">
    <property type="protein sequence ID" value="MBR0799339.1"/>
    <property type="molecule type" value="Genomic_DNA"/>
</dbReference>
<dbReference type="InterPro" id="IPR013752">
    <property type="entry name" value="KPA_reductase"/>
</dbReference>
<keyword evidence="5 10" id="KW-0566">Pantothenate biosynthesis</keyword>
<dbReference type="Pfam" id="PF02558">
    <property type="entry name" value="ApbA"/>
    <property type="match status" value="1"/>
</dbReference>
<dbReference type="InterPro" id="IPR036291">
    <property type="entry name" value="NAD(P)-bd_dom_sf"/>
</dbReference>
<dbReference type="InterPro" id="IPR003710">
    <property type="entry name" value="ApbA"/>
</dbReference>
<feature type="domain" description="Ketopantoate reductase C-terminal" evidence="12">
    <location>
        <begin position="179"/>
        <end position="300"/>
    </location>
</feature>
<comment type="pathway">
    <text evidence="1 10">Cofactor biosynthesis; (R)-pantothenate biosynthesis; (R)-pantoate from 3-methyl-2-oxobutanoate: step 2/2.</text>
</comment>
<dbReference type="InterPro" id="IPR013332">
    <property type="entry name" value="KPR_N"/>
</dbReference>
<name>A0ABS5FRA4_9BRAD</name>
<proteinExistence type="inferred from homology"/>
<organism evidence="13 14">
    <name type="scientific">Bradyrhizobium jicamae</name>
    <dbReference type="NCBI Taxonomy" id="280332"/>
    <lineage>
        <taxon>Bacteria</taxon>
        <taxon>Pseudomonadati</taxon>
        <taxon>Pseudomonadota</taxon>
        <taxon>Alphaproteobacteria</taxon>
        <taxon>Hyphomicrobiales</taxon>
        <taxon>Nitrobacteraceae</taxon>
        <taxon>Bradyrhizobium</taxon>
    </lineage>
</organism>
<dbReference type="Proteomes" id="UP001315278">
    <property type="component" value="Unassembled WGS sequence"/>
</dbReference>
<accession>A0ABS5FRA4</accession>
<reference evidence="14" key="1">
    <citation type="journal article" date="2021" name="ISME J.">
        <title>Evolutionary origin and ecological implication of a unique nif island in free-living Bradyrhizobium lineages.</title>
        <authorList>
            <person name="Tao J."/>
        </authorList>
    </citation>
    <scope>NUCLEOTIDE SEQUENCE [LARGE SCALE GENOMIC DNA]</scope>
    <source>
        <strain evidence="14">SZCCT0434</strain>
    </source>
</reference>
<dbReference type="Gene3D" id="3.40.50.720">
    <property type="entry name" value="NAD(P)-binding Rossmann-like Domain"/>
    <property type="match status" value="1"/>
</dbReference>
<evidence type="ECO:0000256" key="8">
    <source>
        <dbReference type="ARBA" id="ARBA00032024"/>
    </source>
</evidence>
<gene>
    <name evidence="13" type="ORF">JQ615_28525</name>
</gene>
<dbReference type="PANTHER" id="PTHR21708">
    <property type="entry name" value="PROBABLE 2-DEHYDROPANTOATE 2-REDUCTASE"/>
    <property type="match status" value="1"/>
</dbReference>
<evidence type="ECO:0000256" key="10">
    <source>
        <dbReference type="RuleBase" id="RU362068"/>
    </source>
</evidence>
<evidence type="ECO:0000256" key="5">
    <source>
        <dbReference type="ARBA" id="ARBA00022655"/>
    </source>
</evidence>
<dbReference type="NCBIfam" id="TIGR00745">
    <property type="entry name" value="apbA_panE"/>
    <property type="match status" value="1"/>
</dbReference>
<sequence>MRIAVVGAGGVGGGFGAALAQAGADVTFIARGAHLAAMRSEGLRIQGGRGETHLVPTRATDDPAGVGPVDIVLFCVKLWDVESAGHHIKPMVGPDTAVIPLQNGIDAPERLIPILGQKAVMGGVAQISASIIKPGVINQVGTFMRMIFGELDGSVTPHGKALLELCLKAGFDATLSEQITTELWMKFVLLATNAGMTAVTRQPLGRLRDDPDLRPLFVAACEETVAVARASGIKLPTDALQKVLDFIGHAPPAMKASMALDLERGNRLELPWLNGKVVELGRKLGIPTPTHDMLYAVLKPYIMGTPA</sequence>
<dbReference type="InterPro" id="IPR008927">
    <property type="entry name" value="6-PGluconate_DH-like_C_sf"/>
</dbReference>
<evidence type="ECO:0000259" key="11">
    <source>
        <dbReference type="Pfam" id="PF02558"/>
    </source>
</evidence>
<keyword evidence="7 10" id="KW-0560">Oxidoreductase</keyword>
<dbReference type="InterPro" id="IPR051402">
    <property type="entry name" value="KPR-Related"/>
</dbReference>
<comment type="caution">
    <text evidence="13">The sequence shown here is derived from an EMBL/GenBank/DDBJ whole genome shotgun (WGS) entry which is preliminary data.</text>
</comment>
<protein>
    <recommendedName>
        <fullName evidence="4 10">2-dehydropantoate 2-reductase</fullName>
        <ecNumber evidence="3 10">1.1.1.169</ecNumber>
    </recommendedName>
    <alternativeName>
        <fullName evidence="8 10">Ketopantoate reductase</fullName>
    </alternativeName>
</protein>
<evidence type="ECO:0000256" key="2">
    <source>
        <dbReference type="ARBA" id="ARBA00007870"/>
    </source>
</evidence>
<comment type="catalytic activity">
    <reaction evidence="9 10">
        <text>(R)-pantoate + NADP(+) = 2-dehydropantoate + NADPH + H(+)</text>
        <dbReference type="Rhea" id="RHEA:16233"/>
        <dbReference type="ChEBI" id="CHEBI:11561"/>
        <dbReference type="ChEBI" id="CHEBI:15378"/>
        <dbReference type="ChEBI" id="CHEBI:15980"/>
        <dbReference type="ChEBI" id="CHEBI:57783"/>
        <dbReference type="ChEBI" id="CHEBI:58349"/>
        <dbReference type="EC" id="1.1.1.169"/>
    </reaction>
</comment>
<feature type="domain" description="Ketopantoate reductase N-terminal" evidence="11">
    <location>
        <begin position="3"/>
        <end position="152"/>
    </location>
</feature>
<dbReference type="PANTHER" id="PTHR21708:SF26">
    <property type="entry name" value="2-DEHYDROPANTOATE 2-REDUCTASE"/>
    <property type="match status" value="1"/>
</dbReference>
<dbReference type="GO" id="GO:0008677">
    <property type="term" value="F:2-dehydropantoate 2-reductase activity"/>
    <property type="evidence" value="ECO:0007669"/>
    <property type="project" value="UniProtKB-EC"/>
</dbReference>
<dbReference type="EC" id="1.1.1.169" evidence="3 10"/>
<evidence type="ECO:0000256" key="4">
    <source>
        <dbReference type="ARBA" id="ARBA00019465"/>
    </source>
</evidence>
<evidence type="ECO:0000256" key="3">
    <source>
        <dbReference type="ARBA" id="ARBA00013014"/>
    </source>
</evidence>
<dbReference type="SUPFAM" id="SSF51735">
    <property type="entry name" value="NAD(P)-binding Rossmann-fold domains"/>
    <property type="match status" value="1"/>
</dbReference>
<comment type="similarity">
    <text evidence="2 10">Belongs to the ketopantoate reductase family.</text>
</comment>
<evidence type="ECO:0000256" key="1">
    <source>
        <dbReference type="ARBA" id="ARBA00004994"/>
    </source>
</evidence>
<evidence type="ECO:0000256" key="7">
    <source>
        <dbReference type="ARBA" id="ARBA00023002"/>
    </source>
</evidence>
<dbReference type="Pfam" id="PF08546">
    <property type="entry name" value="ApbA_C"/>
    <property type="match status" value="1"/>
</dbReference>
<dbReference type="RefSeq" id="WP_212494197.1">
    <property type="nucleotide sequence ID" value="NZ_JAFCJH010000037.1"/>
</dbReference>
<dbReference type="SUPFAM" id="SSF48179">
    <property type="entry name" value="6-phosphogluconate dehydrogenase C-terminal domain-like"/>
    <property type="match status" value="1"/>
</dbReference>
<dbReference type="Gene3D" id="1.10.1040.10">
    <property type="entry name" value="N-(1-d-carboxylethyl)-l-norvaline Dehydrogenase, domain 2"/>
    <property type="match status" value="1"/>
</dbReference>
<evidence type="ECO:0000313" key="14">
    <source>
        <dbReference type="Proteomes" id="UP001315278"/>
    </source>
</evidence>
<comment type="function">
    <text evidence="10">Catalyzes the NADPH-dependent reduction of ketopantoate into pantoic acid.</text>
</comment>
<dbReference type="InterPro" id="IPR013328">
    <property type="entry name" value="6PGD_dom2"/>
</dbReference>